<dbReference type="GO" id="GO:0005886">
    <property type="term" value="C:plasma membrane"/>
    <property type="evidence" value="ECO:0007669"/>
    <property type="project" value="UniProtKB-SubCell"/>
</dbReference>
<name>A0A220VCR1_9GAMM</name>
<dbReference type="Pfam" id="PF04093">
    <property type="entry name" value="MreD"/>
    <property type="match status" value="1"/>
</dbReference>
<protein>
    <recommendedName>
        <fullName evidence="8">Rod shape-determining protein MreD</fullName>
    </recommendedName>
</protein>
<comment type="function">
    <text evidence="8">Involved in formation of the rod shape of the cell. May also contribute to regulation of formation of penicillin-binding proteins.</text>
</comment>
<keyword evidence="3 8" id="KW-1003">Cell membrane</keyword>
<evidence type="ECO:0000256" key="6">
    <source>
        <dbReference type="ARBA" id="ARBA00022989"/>
    </source>
</evidence>
<evidence type="ECO:0000256" key="5">
    <source>
        <dbReference type="ARBA" id="ARBA00022960"/>
    </source>
</evidence>
<dbReference type="KEGG" id="pmai:CF386_02325"/>
<dbReference type="PANTHER" id="PTHR37484:SF1">
    <property type="entry name" value="ROD SHAPE-DETERMINING PROTEIN MRED"/>
    <property type="match status" value="1"/>
</dbReference>
<dbReference type="OrthoDB" id="6647425at2"/>
<evidence type="ECO:0000313" key="10">
    <source>
        <dbReference type="EMBL" id="ASK77962.1"/>
    </source>
</evidence>
<accession>A0A220VCR1</accession>
<evidence type="ECO:0000256" key="8">
    <source>
        <dbReference type="PIRNR" id="PIRNR018472"/>
    </source>
</evidence>
<keyword evidence="8" id="KW-0997">Cell inner membrane</keyword>
<evidence type="ECO:0000256" key="3">
    <source>
        <dbReference type="ARBA" id="ARBA00022475"/>
    </source>
</evidence>
<dbReference type="EMBL" id="CP022355">
    <property type="protein sequence ID" value="ASK77962.1"/>
    <property type="molecule type" value="Genomic_DNA"/>
</dbReference>
<evidence type="ECO:0000313" key="11">
    <source>
        <dbReference type="Proteomes" id="UP000242175"/>
    </source>
</evidence>
<keyword evidence="7 8" id="KW-0472">Membrane</keyword>
<keyword evidence="5 8" id="KW-0133">Cell shape</keyword>
<evidence type="ECO:0000256" key="2">
    <source>
        <dbReference type="ARBA" id="ARBA00007776"/>
    </source>
</evidence>
<dbReference type="RefSeq" id="WP_089072872.1">
    <property type="nucleotide sequence ID" value="NZ_CBCSAM010000005.1"/>
</dbReference>
<reference evidence="10 11" key="1">
    <citation type="journal article" date="2016" name="Int. J. Syst. Evol. Microbiol.">
        <title>Paraphotobacterium marinum gen. nov., sp. nov., a member of the family Vibrionaceae, isolated from surface seawater.</title>
        <authorList>
            <person name="Huang Z."/>
            <person name="Dong C."/>
            <person name="Shao Z."/>
        </authorList>
    </citation>
    <scope>NUCLEOTIDE SEQUENCE [LARGE SCALE GENOMIC DNA]</scope>
    <source>
        <strain evidence="10 11">NSCS20N07D</strain>
    </source>
</reference>
<keyword evidence="4 9" id="KW-0812">Transmembrane</keyword>
<dbReference type="InterPro" id="IPR007227">
    <property type="entry name" value="Cell_shape_determining_MreD"/>
</dbReference>
<sequence length="164" mass="19470">MKKKSSLSILYIYLTLIIGLLLESTHWSKDIAVFKPHWLFLIFTYWVLALPHRVNVLSGLFFGCFLDLLLDYPLGTNGFIFSLLSYFLAVRYQRLRNISIWKQSIVISILCCFVVLGQYVILDVFSKKSILFNDETFYKVIVDFCLWPFIFLFLRNFRRKLSIR</sequence>
<dbReference type="NCBIfam" id="TIGR03426">
    <property type="entry name" value="shape_MreD"/>
    <property type="match status" value="1"/>
</dbReference>
<dbReference type="PANTHER" id="PTHR37484">
    <property type="entry name" value="ROD SHAPE-DETERMINING PROTEIN MRED"/>
    <property type="match status" value="1"/>
</dbReference>
<comment type="subcellular location">
    <subcellularLocation>
        <location evidence="8">Cell inner membrane</location>
    </subcellularLocation>
    <subcellularLocation>
        <location evidence="1">Cell membrane</location>
        <topology evidence="1">Multi-pass membrane protein</topology>
    </subcellularLocation>
</comment>
<evidence type="ECO:0000256" key="4">
    <source>
        <dbReference type="ARBA" id="ARBA00022692"/>
    </source>
</evidence>
<evidence type="ECO:0000256" key="9">
    <source>
        <dbReference type="SAM" id="Phobius"/>
    </source>
</evidence>
<keyword evidence="6 9" id="KW-1133">Transmembrane helix</keyword>
<dbReference type="PIRSF" id="PIRSF018472">
    <property type="entry name" value="MreD_proteobac"/>
    <property type="match status" value="1"/>
</dbReference>
<feature type="transmembrane region" description="Helical" evidence="9">
    <location>
        <begin position="74"/>
        <end position="92"/>
    </location>
</feature>
<evidence type="ECO:0000256" key="7">
    <source>
        <dbReference type="ARBA" id="ARBA00023136"/>
    </source>
</evidence>
<dbReference type="AlphaFoldDB" id="A0A220VCR1"/>
<proteinExistence type="inferred from homology"/>
<dbReference type="InterPro" id="IPR026034">
    <property type="entry name" value="MreD_proteobac"/>
</dbReference>
<gene>
    <name evidence="10" type="primary">mreD</name>
    <name evidence="10" type="ORF">CF386_02325</name>
</gene>
<keyword evidence="11" id="KW-1185">Reference proteome</keyword>
<organism evidence="10 11">
    <name type="scientific">Paraphotobacterium marinum</name>
    <dbReference type="NCBI Taxonomy" id="1755811"/>
    <lineage>
        <taxon>Bacteria</taxon>
        <taxon>Pseudomonadati</taxon>
        <taxon>Pseudomonadota</taxon>
        <taxon>Gammaproteobacteria</taxon>
        <taxon>Vibrionales</taxon>
        <taxon>Vibrionaceae</taxon>
        <taxon>Paraphotobacterium</taxon>
    </lineage>
</organism>
<feature type="transmembrane region" description="Helical" evidence="9">
    <location>
        <begin position="137"/>
        <end position="154"/>
    </location>
</feature>
<feature type="transmembrane region" description="Helical" evidence="9">
    <location>
        <begin position="6"/>
        <end position="25"/>
    </location>
</feature>
<feature type="transmembrane region" description="Helical" evidence="9">
    <location>
        <begin position="104"/>
        <end position="125"/>
    </location>
</feature>
<evidence type="ECO:0000256" key="1">
    <source>
        <dbReference type="ARBA" id="ARBA00004651"/>
    </source>
</evidence>
<dbReference type="Proteomes" id="UP000242175">
    <property type="component" value="Chromosome large"/>
</dbReference>
<dbReference type="GO" id="GO:0008360">
    <property type="term" value="P:regulation of cell shape"/>
    <property type="evidence" value="ECO:0007669"/>
    <property type="project" value="UniProtKB-UniRule"/>
</dbReference>
<comment type="similarity">
    <text evidence="2 8">Belongs to the MreD family.</text>
</comment>